<accession>A0A7W9DIV9</accession>
<dbReference type="InterPro" id="IPR009057">
    <property type="entry name" value="Homeodomain-like_sf"/>
</dbReference>
<keyword evidence="4" id="KW-0238">DNA-binding</keyword>
<dbReference type="SUPFAM" id="SSF46689">
    <property type="entry name" value="Homeodomain-like"/>
    <property type="match status" value="2"/>
</dbReference>
<dbReference type="PANTHER" id="PTHR47893:SF1">
    <property type="entry name" value="REGULATORY PROTEIN PCHR"/>
    <property type="match status" value="1"/>
</dbReference>
<dbReference type="PROSITE" id="PS01124">
    <property type="entry name" value="HTH_ARAC_FAMILY_2"/>
    <property type="match status" value="1"/>
</dbReference>
<protein>
    <submittedName>
        <fullName evidence="4">AraC-like DNA-binding protein</fullName>
    </submittedName>
</protein>
<dbReference type="EMBL" id="JACHCF010000002">
    <property type="protein sequence ID" value="MBB5620079.1"/>
    <property type="molecule type" value="Genomic_DNA"/>
</dbReference>
<dbReference type="Proteomes" id="UP000537718">
    <property type="component" value="Unassembled WGS sequence"/>
</dbReference>
<dbReference type="Pfam" id="PF12833">
    <property type="entry name" value="HTH_18"/>
    <property type="match status" value="1"/>
</dbReference>
<keyword evidence="2" id="KW-0804">Transcription</keyword>
<dbReference type="GO" id="GO:0043565">
    <property type="term" value="F:sequence-specific DNA binding"/>
    <property type="evidence" value="ECO:0007669"/>
    <property type="project" value="InterPro"/>
</dbReference>
<dbReference type="InterPro" id="IPR018060">
    <property type="entry name" value="HTH_AraC"/>
</dbReference>
<name>A0A7W9DIV9_9SPHI</name>
<reference evidence="4 5" key="1">
    <citation type="submission" date="2020-08" db="EMBL/GenBank/DDBJ databases">
        <title>Genomic Encyclopedia of Type Strains, Phase IV (KMG-V): Genome sequencing to study the core and pangenomes of soil and plant-associated prokaryotes.</title>
        <authorList>
            <person name="Whitman W."/>
        </authorList>
    </citation>
    <scope>NUCLEOTIDE SEQUENCE [LARGE SCALE GENOMIC DNA]</scope>
    <source>
        <strain evidence="4 5">MP7CTX6</strain>
    </source>
</reference>
<evidence type="ECO:0000313" key="5">
    <source>
        <dbReference type="Proteomes" id="UP000537718"/>
    </source>
</evidence>
<keyword evidence="1" id="KW-0805">Transcription regulation</keyword>
<dbReference type="RefSeq" id="WP_183866118.1">
    <property type="nucleotide sequence ID" value="NZ_JACHCF010000002.1"/>
</dbReference>
<sequence>MIVKAKISDLDEWLFIEDVPDIYSPNNTLAEKQVMIQRPPVQMVNYQLTTGGMFLMHSTMLFDESTNIHTDINGETITSQFIFYKNASGKKMSTASHGNSRHNIRYIPSTQASHELIAKVEYTYFMIVLSKDYYFSLIDRHSILHERFVRDIEKGQFTSFSNEDMAVTPEMRRVINEIRDCRQMGELKRLHTESKILELLMYQLEQLRNDGGGSVKQDLFKTGDFDRLEQARTILNERYVTPPTHKELAKEILLNEFKLRTGFKEYYGVTMYDYITRLRMEKARRLLLEEEMSVYEVSGLTGFKHQANFSKAFKKYFGILPSGVRA</sequence>
<feature type="domain" description="HTH araC/xylS-type" evidence="3">
    <location>
        <begin position="229"/>
        <end position="326"/>
    </location>
</feature>
<dbReference type="GO" id="GO:0003700">
    <property type="term" value="F:DNA-binding transcription factor activity"/>
    <property type="evidence" value="ECO:0007669"/>
    <property type="project" value="InterPro"/>
</dbReference>
<proteinExistence type="predicted"/>
<dbReference type="Gene3D" id="1.10.10.60">
    <property type="entry name" value="Homeodomain-like"/>
    <property type="match status" value="2"/>
</dbReference>
<evidence type="ECO:0000313" key="4">
    <source>
        <dbReference type="EMBL" id="MBB5620079.1"/>
    </source>
</evidence>
<gene>
    <name evidence="4" type="ORF">HDE69_001117</name>
</gene>
<comment type="caution">
    <text evidence="4">The sequence shown here is derived from an EMBL/GenBank/DDBJ whole genome shotgun (WGS) entry which is preliminary data.</text>
</comment>
<dbReference type="InterPro" id="IPR053142">
    <property type="entry name" value="PchR_regulatory_protein"/>
</dbReference>
<evidence type="ECO:0000259" key="3">
    <source>
        <dbReference type="PROSITE" id="PS01124"/>
    </source>
</evidence>
<organism evidence="4 5">
    <name type="scientific">Pedobacter cryoconitis</name>
    <dbReference type="NCBI Taxonomy" id="188932"/>
    <lineage>
        <taxon>Bacteria</taxon>
        <taxon>Pseudomonadati</taxon>
        <taxon>Bacteroidota</taxon>
        <taxon>Sphingobacteriia</taxon>
        <taxon>Sphingobacteriales</taxon>
        <taxon>Sphingobacteriaceae</taxon>
        <taxon>Pedobacter</taxon>
    </lineage>
</organism>
<dbReference type="PANTHER" id="PTHR47893">
    <property type="entry name" value="REGULATORY PROTEIN PCHR"/>
    <property type="match status" value="1"/>
</dbReference>
<evidence type="ECO:0000256" key="1">
    <source>
        <dbReference type="ARBA" id="ARBA00023015"/>
    </source>
</evidence>
<evidence type="ECO:0000256" key="2">
    <source>
        <dbReference type="ARBA" id="ARBA00023163"/>
    </source>
</evidence>
<dbReference type="AlphaFoldDB" id="A0A7W9DIV9"/>
<dbReference type="SMART" id="SM00342">
    <property type="entry name" value="HTH_ARAC"/>
    <property type="match status" value="1"/>
</dbReference>